<organism evidence="3">
    <name type="scientific">hydrothermal vent metagenome</name>
    <dbReference type="NCBI Taxonomy" id="652676"/>
    <lineage>
        <taxon>unclassified sequences</taxon>
        <taxon>metagenomes</taxon>
        <taxon>ecological metagenomes</taxon>
    </lineage>
</organism>
<dbReference type="GO" id="GO:0015562">
    <property type="term" value="F:efflux transmembrane transporter activity"/>
    <property type="evidence" value="ECO:0007669"/>
    <property type="project" value="TreeGrafter"/>
</dbReference>
<protein>
    <recommendedName>
        <fullName evidence="2">CzcB-like barrel-sandwich hybrid domain-containing protein</fullName>
    </recommendedName>
</protein>
<dbReference type="Gene3D" id="2.40.50.100">
    <property type="match status" value="1"/>
</dbReference>
<dbReference type="SUPFAM" id="SSF111369">
    <property type="entry name" value="HlyD-like secretion proteins"/>
    <property type="match status" value="1"/>
</dbReference>
<dbReference type="AlphaFoldDB" id="A0A3B0XIH8"/>
<proteinExistence type="predicted"/>
<dbReference type="Gene3D" id="1.10.287.470">
    <property type="entry name" value="Helix hairpin bin"/>
    <property type="match status" value="1"/>
</dbReference>
<gene>
    <name evidence="3" type="ORF">MNBD_GAMMA07-809</name>
</gene>
<accession>A0A3B0XIH8</accession>
<sequence>MFRIIKYSLLTVAYLLMFDISALADDIPPIDCMIEPNAIVELSSPVAGVIETLLVDRSDDVKKGQIIGTLNSDIERVAVKTSKERLKLINIENKRAKDLYRDRVITLSDKDKSDNEKKLLELDLQNAEALLDKRKIRSPIDGQVITRYSNPGEFVETEPILKLAQLDPLKIEVVSPISNFGKIIKGMKARIIPEFGVYEDLYAKVIIVDKVIDAASGTFGIRLELENKNYMIPGGLKCKVKFMPYKVPQAFDKKENFEPIVVINTNKIKTPKTKKITKHEEIKVISSGNELLVCASMGPYKKISTVKTLIKKLKHNMFKNNFRIEEKIENRYQINGSIFATYSKTNSEIKAMKVAGVTDVSIVKYKGKYRISLGLYSKKTSAIIRLKSLQAMNYPVSIDVIKKKVKKYWLDMVYVPRSGEQINLLVAKKYQNPCESYIKSNLIM</sequence>
<feature type="coiled-coil region" evidence="1">
    <location>
        <begin position="110"/>
        <end position="137"/>
    </location>
</feature>
<keyword evidence="1" id="KW-0175">Coiled coil</keyword>
<evidence type="ECO:0000256" key="1">
    <source>
        <dbReference type="SAM" id="Coils"/>
    </source>
</evidence>
<reference evidence="3" key="1">
    <citation type="submission" date="2018-06" db="EMBL/GenBank/DDBJ databases">
        <authorList>
            <person name="Zhirakovskaya E."/>
        </authorList>
    </citation>
    <scope>NUCLEOTIDE SEQUENCE</scope>
</reference>
<evidence type="ECO:0000313" key="3">
    <source>
        <dbReference type="EMBL" id="VAW55814.1"/>
    </source>
</evidence>
<evidence type="ECO:0000259" key="2">
    <source>
        <dbReference type="Pfam" id="PF25973"/>
    </source>
</evidence>
<dbReference type="GO" id="GO:1990281">
    <property type="term" value="C:efflux pump complex"/>
    <property type="evidence" value="ECO:0007669"/>
    <property type="project" value="TreeGrafter"/>
</dbReference>
<dbReference type="PANTHER" id="PTHR30469:SF15">
    <property type="entry name" value="HLYD FAMILY OF SECRETION PROTEINS"/>
    <property type="match status" value="1"/>
</dbReference>
<name>A0A3B0XIH8_9ZZZZ</name>
<dbReference type="EMBL" id="UOFF01000120">
    <property type="protein sequence ID" value="VAW55814.1"/>
    <property type="molecule type" value="Genomic_DNA"/>
</dbReference>
<dbReference type="Gene3D" id="2.40.30.170">
    <property type="match status" value="1"/>
</dbReference>
<dbReference type="Pfam" id="PF25973">
    <property type="entry name" value="BSH_CzcB"/>
    <property type="match status" value="1"/>
</dbReference>
<dbReference type="PANTHER" id="PTHR30469">
    <property type="entry name" value="MULTIDRUG RESISTANCE PROTEIN MDTA"/>
    <property type="match status" value="1"/>
</dbReference>
<feature type="domain" description="CzcB-like barrel-sandwich hybrid" evidence="2">
    <location>
        <begin position="40"/>
        <end position="158"/>
    </location>
</feature>
<dbReference type="InterPro" id="IPR058647">
    <property type="entry name" value="BSH_CzcB-like"/>
</dbReference>